<dbReference type="InterPro" id="IPR050485">
    <property type="entry name" value="Proline_metab_enzyme"/>
</dbReference>
<comment type="caution">
    <text evidence="9">The sequence shown here is derived from an EMBL/GenBank/DDBJ whole genome shotgun (WGS) entry which is preliminary data.</text>
</comment>
<comment type="catalytic activity">
    <reaction evidence="5">
        <text>L-proline + a quinone = (S)-1-pyrroline-5-carboxylate + a quinol + H(+)</text>
        <dbReference type="Rhea" id="RHEA:23784"/>
        <dbReference type="ChEBI" id="CHEBI:15378"/>
        <dbReference type="ChEBI" id="CHEBI:17388"/>
        <dbReference type="ChEBI" id="CHEBI:24646"/>
        <dbReference type="ChEBI" id="CHEBI:60039"/>
        <dbReference type="ChEBI" id="CHEBI:132124"/>
        <dbReference type="EC" id="1.5.5.2"/>
    </reaction>
</comment>
<dbReference type="Pfam" id="PF00171">
    <property type="entry name" value="Aldedh"/>
    <property type="match status" value="1"/>
</dbReference>
<evidence type="ECO:0000256" key="3">
    <source>
        <dbReference type="ARBA" id="ARBA00023027"/>
    </source>
</evidence>
<evidence type="ECO:0000313" key="10">
    <source>
        <dbReference type="Proteomes" id="UP001500713"/>
    </source>
</evidence>
<comment type="similarity">
    <text evidence="5">In the C-terminal section; belongs to the aldehyde dehydrogenase family.</text>
</comment>
<comment type="pathway">
    <text evidence="1 5">Amino-acid degradation; L-proline degradation into L-glutamate; L-glutamate from L-proline: step 2/2.</text>
</comment>
<evidence type="ECO:0000256" key="4">
    <source>
        <dbReference type="ARBA" id="ARBA00048142"/>
    </source>
</evidence>
<evidence type="ECO:0000256" key="1">
    <source>
        <dbReference type="ARBA" id="ARBA00004786"/>
    </source>
</evidence>
<evidence type="ECO:0000259" key="8">
    <source>
        <dbReference type="Pfam" id="PF14850"/>
    </source>
</evidence>
<organism evidence="9 10">
    <name type="scientific">Parasphingorhabdus litoris</name>
    <dbReference type="NCBI Taxonomy" id="394733"/>
    <lineage>
        <taxon>Bacteria</taxon>
        <taxon>Pseudomonadati</taxon>
        <taxon>Pseudomonadota</taxon>
        <taxon>Alphaproteobacteria</taxon>
        <taxon>Sphingomonadales</taxon>
        <taxon>Sphingomonadaceae</taxon>
        <taxon>Parasphingorhabdus</taxon>
    </lineage>
</organism>
<comment type="function">
    <text evidence="5">Oxidizes proline to glutamate for use as a carbon and nitrogen source.</text>
</comment>
<dbReference type="EC" id="1.2.1.88" evidence="5"/>
<evidence type="ECO:0000259" key="7">
    <source>
        <dbReference type="Pfam" id="PF01619"/>
    </source>
</evidence>
<dbReference type="PIRSF" id="PIRSF000197">
    <property type="entry name" value="Bifunct_PutA"/>
    <property type="match status" value="1"/>
</dbReference>
<dbReference type="InterPro" id="IPR024082">
    <property type="entry name" value="PRODH_PutA_dom_II"/>
</dbReference>
<dbReference type="InterPro" id="IPR024089">
    <property type="entry name" value="PRODH_PutA_dom_I/II"/>
</dbReference>
<keyword evidence="5" id="KW-0274">FAD</keyword>
<keyword evidence="10" id="KW-1185">Reference proteome</keyword>
<dbReference type="PANTHER" id="PTHR42862">
    <property type="entry name" value="DELTA-1-PYRROLINE-5-CARBOXYLATE DEHYDROGENASE 1, ISOFORM A-RELATED"/>
    <property type="match status" value="1"/>
</dbReference>
<dbReference type="SUPFAM" id="SSF53720">
    <property type="entry name" value="ALDH-like"/>
    <property type="match status" value="1"/>
</dbReference>
<dbReference type="EMBL" id="BAAAEM010000003">
    <property type="protein sequence ID" value="GAA0480878.1"/>
    <property type="molecule type" value="Genomic_DNA"/>
</dbReference>
<evidence type="ECO:0000256" key="2">
    <source>
        <dbReference type="ARBA" id="ARBA00023002"/>
    </source>
</evidence>
<dbReference type="Proteomes" id="UP001500713">
    <property type="component" value="Unassembled WGS sequence"/>
</dbReference>
<dbReference type="InterPro" id="IPR016160">
    <property type="entry name" value="Ald_DH_CS_CYS"/>
</dbReference>
<dbReference type="NCBIfam" id="NF008869">
    <property type="entry name" value="PRK11904.1"/>
    <property type="match status" value="1"/>
</dbReference>
<sequence length="1229" mass="134224">MNQQTTIRPSEHKIRSAISVATWRSEDALYAQMRNDLRLDDASRQKISANSKNLIGKLRSAKKQPLIDQFLGEYGLSSDEGVQLMRLAEALSRTTDPVSANELIRDKLSRQDWLSHSGSGHTLAMSLAGRALHLTDKWLQWTENSKNPLAKFGDAQLRFVTRAAIRTLSSQFVFAETLQQALKRAKQYGRAGYLFSFDMLGEAARTQADADKYYEAYSNALDEVARNANNKDPRLNHGISVKLSALHPRYEYGQAKHVVPEIAEKLYRLAIRARQANVQITIDAEESERLDISMDVLAAIIAIPELKGWQGLGFVVQAYQRRALPLLDWLTEKARQLEAPLFIRLVKGAYWDSEIKRAQEMGLESYPVFTRKEMTDLSYLACAQKLLDHPDLFHPQFATHNATSIAAIQELAGADREIEFQRLFGMGQQLHNIILDQPNTSSRIYAPVGTQKDLLSYLIRRLLENGANSSFVHKLADQDTDLSDLARDPVDALAQYESVTNNNIPRPRCYLNDGRKIAAGWDLSNPVMRSRFEKGLEQASKRLFLAAPNIAGKEEAGNTQLILNPANLTKQVGEVTIANEDHAREAIKAASKALDFWSSRTISERAKILDTAADLLEKRASTFHYLAIKEAGKTWQDAIDEVREAVDFCRYYSQQIKAPSFNDRKPLGVAVCISPWNFPLAIFLGQITAALAAGNTVVAKPAEQTPLIAAEAIRLLHDAGVDPAAVNLIPGDGAHIGEALVADPLSSAVTFTGSTATAKRIANSLAKNGRPLTPLIAETGGINAMIVDSSALLEQTVDDVVSSAFQSAGQRCSALRILCLQEDIADEFKTLLSGAMNALKVGNPDQIDCDVGPVIDEAAKQNIVAHIERLNKIGQKVGESSTGDTGDGHFVHPVAYELDRFSDLDQEIFGPVLHIVQFPANRKKEMIDQINQSGFGLTLGIQSRIDNICDAMAGKANVGNIYINRNQIGAVVGVQPFGGQGLSGTGPKAGGPLYLLRLSAKNRTDISIPDQPASPMADMSDVSGKLSIAVSKGIAAHHQIVDQNQINLIASITGSDFGKLVQEALQNRDRVLSSDLALSSPAGETNFYSVQGRGLIISMLRNPNDIMIACIRAIITGNSFLQMGRAGINENIETLFAKINRVSGIENLAQILDGQWDEMVDQLQNANVGAVIIEPNDLDIKALGIAIAGRKGPILPMLTMADTHDRYVHEKTVTRNVAAAGGDVSLLNA</sequence>
<feature type="domain" description="Proline dehydrogenase" evidence="7">
    <location>
        <begin position="181"/>
        <end position="474"/>
    </location>
</feature>
<keyword evidence="5" id="KW-0805">Transcription regulation</keyword>
<protein>
    <recommendedName>
        <fullName evidence="5">Bifunctional protein PutA</fullName>
    </recommendedName>
    <domain>
        <recommendedName>
            <fullName evidence="5">Proline dehydrogenase</fullName>
            <ecNumber evidence="5">1.5.5.2</ecNumber>
        </recommendedName>
        <alternativeName>
            <fullName evidence="5">Proline oxidase</fullName>
        </alternativeName>
    </domain>
    <domain>
        <recommendedName>
            <fullName evidence="5">Delta-1-pyrroline-5-carboxylate dehydrogenase</fullName>
            <shortName evidence="5">P5C dehydrogenase</shortName>
            <ecNumber evidence="5">1.2.1.88</ecNumber>
        </recommendedName>
        <alternativeName>
            <fullName evidence="5">L-glutamate gamma-semialdehyde dehydrogenase</fullName>
        </alternativeName>
    </domain>
</protein>
<feature type="domain" description="Proline dehydrogenase PutA" evidence="8">
    <location>
        <begin position="67"/>
        <end position="172"/>
    </location>
</feature>
<dbReference type="Pfam" id="PF14850">
    <property type="entry name" value="Pro_dh-DNA_bdg"/>
    <property type="match status" value="1"/>
</dbReference>
<dbReference type="InterPro" id="IPR016163">
    <property type="entry name" value="Ald_DH_C"/>
</dbReference>
<dbReference type="CDD" id="cd07125">
    <property type="entry name" value="ALDH_PutA-P5CDH"/>
    <property type="match status" value="1"/>
</dbReference>
<evidence type="ECO:0000259" key="6">
    <source>
        <dbReference type="Pfam" id="PF00171"/>
    </source>
</evidence>
<dbReference type="Pfam" id="PF01619">
    <property type="entry name" value="Pro_dh"/>
    <property type="match status" value="1"/>
</dbReference>
<dbReference type="NCBIfam" id="TIGR01238">
    <property type="entry name" value="D1pyr5carbox3"/>
    <property type="match status" value="1"/>
</dbReference>
<dbReference type="EC" id="1.5.5.2" evidence="5"/>
<dbReference type="InterPro" id="IPR002872">
    <property type="entry name" value="Proline_DH_dom"/>
</dbReference>
<gene>
    <name evidence="9" type="primary">putA</name>
    <name evidence="9" type="ORF">GCM10009096_23720</name>
</gene>
<keyword evidence="5" id="KW-0804">Transcription</keyword>
<dbReference type="PANTHER" id="PTHR42862:SF1">
    <property type="entry name" value="DELTA-1-PYRROLINE-5-CARBOXYLATE DEHYDROGENASE 2, ISOFORM A-RELATED"/>
    <property type="match status" value="1"/>
</dbReference>
<feature type="domain" description="Aldehyde dehydrogenase" evidence="6">
    <location>
        <begin position="558"/>
        <end position="992"/>
    </location>
</feature>
<accession>A0ABN1ANZ2</accession>
<dbReference type="PROSITE" id="PS00070">
    <property type="entry name" value="ALDEHYDE_DEHYDR_CYS"/>
    <property type="match status" value="1"/>
</dbReference>
<dbReference type="InterPro" id="IPR016162">
    <property type="entry name" value="Ald_DH_N"/>
</dbReference>
<keyword evidence="5" id="KW-0238">DNA-binding</keyword>
<comment type="similarity">
    <text evidence="5">In the N-terminal section; belongs to the proline dehydrogenase family.</text>
</comment>
<evidence type="ECO:0000313" key="9">
    <source>
        <dbReference type="EMBL" id="GAA0480878.1"/>
    </source>
</evidence>
<dbReference type="Gene3D" id="3.40.605.10">
    <property type="entry name" value="Aldehyde Dehydrogenase, Chain A, domain 1"/>
    <property type="match status" value="1"/>
</dbReference>
<comment type="cofactor">
    <cofactor evidence="5">
        <name>FAD</name>
        <dbReference type="ChEBI" id="CHEBI:57692"/>
    </cofactor>
</comment>
<keyword evidence="5" id="KW-0285">Flavoprotein</keyword>
<keyword evidence="2 5" id="KW-0560">Oxidoreductase</keyword>
<dbReference type="InterPro" id="IPR005933">
    <property type="entry name" value="PutA_C"/>
</dbReference>
<evidence type="ECO:0000256" key="5">
    <source>
        <dbReference type="PIRNR" id="PIRNR000197"/>
    </source>
</evidence>
<dbReference type="Gene3D" id="3.40.309.10">
    <property type="entry name" value="Aldehyde Dehydrogenase, Chain A, domain 2"/>
    <property type="match status" value="1"/>
</dbReference>
<dbReference type="InterPro" id="IPR029041">
    <property type="entry name" value="FAD-linked_oxidoreductase-like"/>
</dbReference>
<comment type="pathway">
    <text evidence="5">Amino-acid degradation; L-proline degradation into L-glutamate; L-glutamate from L-proline: step 1/2.</text>
</comment>
<dbReference type="InterPro" id="IPR025703">
    <property type="entry name" value="Bifunct_PutA"/>
</dbReference>
<keyword evidence="5" id="KW-0678">Repressor</keyword>
<keyword evidence="3 5" id="KW-0520">NAD</keyword>
<dbReference type="SUPFAM" id="SSF81935">
    <property type="entry name" value="N-terminal domain of bifunctional PutA protein"/>
    <property type="match status" value="1"/>
</dbReference>
<reference evidence="9 10" key="1">
    <citation type="journal article" date="2019" name="Int. J. Syst. Evol. Microbiol.">
        <title>The Global Catalogue of Microorganisms (GCM) 10K type strain sequencing project: providing services to taxonomists for standard genome sequencing and annotation.</title>
        <authorList>
            <consortium name="The Broad Institute Genomics Platform"/>
            <consortium name="The Broad Institute Genome Sequencing Center for Infectious Disease"/>
            <person name="Wu L."/>
            <person name="Ma J."/>
        </authorList>
    </citation>
    <scope>NUCLEOTIDE SEQUENCE [LARGE SCALE GENOMIC DNA]</scope>
    <source>
        <strain evidence="9 10">JCM 14162</strain>
    </source>
</reference>
<comment type="catalytic activity">
    <reaction evidence="4 5">
        <text>L-glutamate 5-semialdehyde + NAD(+) + H2O = L-glutamate + NADH + 2 H(+)</text>
        <dbReference type="Rhea" id="RHEA:30235"/>
        <dbReference type="ChEBI" id="CHEBI:15377"/>
        <dbReference type="ChEBI" id="CHEBI:15378"/>
        <dbReference type="ChEBI" id="CHEBI:29985"/>
        <dbReference type="ChEBI" id="CHEBI:57540"/>
        <dbReference type="ChEBI" id="CHEBI:57945"/>
        <dbReference type="ChEBI" id="CHEBI:58066"/>
        <dbReference type="EC" id="1.2.1.88"/>
    </reaction>
</comment>
<dbReference type="Gene3D" id="3.20.20.220">
    <property type="match status" value="2"/>
</dbReference>
<dbReference type="InterPro" id="IPR016161">
    <property type="entry name" value="Ald_DH/histidinol_DH"/>
</dbReference>
<dbReference type="InterPro" id="IPR015590">
    <property type="entry name" value="Aldehyde_DH_dom"/>
</dbReference>
<dbReference type="SUPFAM" id="SSF51730">
    <property type="entry name" value="FAD-linked oxidoreductase"/>
    <property type="match status" value="1"/>
</dbReference>
<keyword evidence="5" id="KW-0642">Proline metabolism</keyword>
<proteinExistence type="inferred from homology"/>
<name>A0ABN1ANZ2_9SPHN</name>
<dbReference type="RefSeq" id="WP_229953570.1">
    <property type="nucleotide sequence ID" value="NZ_BAAAEM010000003.1"/>
</dbReference>